<feature type="transmembrane region" description="Helical" evidence="2">
    <location>
        <begin position="164"/>
        <end position="184"/>
    </location>
</feature>
<proteinExistence type="predicted"/>
<evidence type="ECO:0000256" key="1">
    <source>
        <dbReference type="SAM" id="Coils"/>
    </source>
</evidence>
<dbReference type="AlphaFoldDB" id="A0A7V4G8V3"/>
<gene>
    <name evidence="3" type="ORF">ENT08_07385</name>
</gene>
<feature type="coiled-coil region" evidence="1">
    <location>
        <begin position="123"/>
        <end position="154"/>
    </location>
</feature>
<keyword evidence="2" id="KW-1133">Transmembrane helix</keyword>
<organism evidence="3">
    <name type="scientific">Desulfobacca acetoxidans</name>
    <dbReference type="NCBI Taxonomy" id="60893"/>
    <lineage>
        <taxon>Bacteria</taxon>
        <taxon>Pseudomonadati</taxon>
        <taxon>Thermodesulfobacteriota</taxon>
        <taxon>Desulfobaccia</taxon>
        <taxon>Desulfobaccales</taxon>
        <taxon>Desulfobaccaceae</taxon>
        <taxon>Desulfobacca</taxon>
    </lineage>
</organism>
<name>A0A7V4G8V3_9BACT</name>
<keyword evidence="2" id="KW-0472">Membrane</keyword>
<evidence type="ECO:0000256" key="2">
    <source>
        <dbReference type="SAM" id="Phobius"/>
    </source>
</evidence>
<comment type="caution">
    <text evidence="3">The sequence shown here is derived from an EMBL/GenBank/DDBJ whole genome shotgun (WGS) entry which is preliminary data.</text>
</comment>
<keyword evidence="1" id="KW-0175">Coiled coil</keyword>
<keyword evidence="2" id="KW-0812">Transmembrane</keyword>
<feature type="transmembrane region" description="Helical" evidence="2">
    <location>
        <begin position="190"/>
        <end position="213"/>
    </location>
</feature>
<reference evidence="3" key="1">
    <citation type="journal article" date="2020" name="mSystems">
        <title>Genome- and Community-Level Interaction Insights into Carbon Utilization and Element Cycling Functions of Hydrothermarchaeota in Hydrothermal Sediment.</title>
        <authorList>
            <person name="Zhou Z."/>
            <person name="Liu Y."/>
            <person name="Xu W."/>
            <person name="Pan J."/>
            <person name="Luo Z.H."/>
            <person name="Li M."/>
        </authorList>
    </citation>
    <scope>NUCLEOTIDE SEQUENCE [LARGE SCALE GENOMIC DNA]</scope>
    <source>
        <strain evidence="3">SpSt-548</strain>
    </source>
</reference>
<dbReference type="InterPro" id="IPR025570">
    <property type="entry name" value="DUF4337"/>
</dbReference>
<protein>
    <submittedName>
        <fullName evidence="3">DUF4337 domain-containing protein</fullName>
    </submittedName>
</protein>
<feature type="transmembrane region" description="Helical" evidence="2">
    <location>
        <begin position="48"/>
        <end position="66"/>
    </location>
</feature>
<dbReference type="EMBL" id="DSXI01000433">
    <property type="protein sequence ID" value="HGS05545.1"/>
    <property type="molecule type" value="Genomic_DNA"/>
</dbReference>
<evidence type="ECO:0000313" key="3">
    <source>
        <dbReference type="EMBL" id="HGS05545.1"/>
    </source>
</evidence>
<dbReference type="Pfam" id="PF14235">
    <property type="entry name" value="DUF4337"/>
    <property type="match status" value="1"/>
</dbReference>
<accession>A0A7V4G8V3</accession>
<sequence length="220" mass="24745">MKWAWTGQFSRKCISLSDNSGGCGMAEIELPEVEELEEKKFDSFTRRVALTTAVYAVFLAITALGGNNAMKEMLLAQQEAANKWAHYQAKVQRENLYRSQQILGKLQLLSLGKDASPQARGEIEKALAHMAAQEERYKKEKEEIAVEAREFEKERDLNRDKDPYFDYAEVLLQIAIVMSSVAILSSSRPIYGASLGFALLGILLSINGFTLWAKVPFLHH</sequence>